<dbReference type="Proteomes" id="UP000696280">
    <property type="component" value="Unassembled WGS sequence"/>
</dbReference>
<dbReference type="InterPro" id="IPR032675">
    <property type="entry name" value="LRR_dom_sf"/>
</dbReference>
<dbReference type="SMART" id="SM00369">
    <property type="entry name" value="LRR_TYP"/>
    <property type="match status" value="2"/>
</dbReference>
<reference evidence="4" key="1">
    <citation type="submission" date="2021-07" db="EMBL/GenBank/DDBJ databases">
        <authorList>
            <person name="Durling M."/>
        </authorList>
    </citation>
    <scope>NUCLEOTIDE SEQUENCE</scope>
</reference>
<keyword evidence="1" id="KW-0433">Leucine-rich repeat</keyword>
<keyword evidence="5" id="KW-1185">Reference proteome</keyword>
<dbReference type="PANTHER" id="PTHR48051">
    <property type="match status" value="1"/>
</dbReference>
<dbReference type="Gene3D" id="3.80.10.10">
    <property type="entry name" value="Ribonuclease Inhibitor"/>
    <property type="match status" value="1"/>
</dbReference>
<keyword evidence="2" id="KW-0677">Repeat</keyword>
<feature type="region of interest" description="Disordered" evidence="3">
    <location>
        <begin position="1"/>
        <end position="103"/>
    </location>
</feature>
<organism evidence="4 5">
    <name type="scientific">Hymenoscyphus fraxineus</name>
    <dbReference type="NCBI Taxonomy" id="746836"/>
    <lineage>
        <taxon>Eukaryota</taxon>
        <taxon>Fungi</taxon>
        <taxon>Dikarya</taxon>
        <taxon>Ascomycota</taxon>
        <taxon>Pezizomycotina</taxon>
        <taxon>Leotiomycetes</taxon>
        <taxon>Helotiales</taxon>
        <taxon>Helotiaceae</taxon>
        <taxon>Hymenoscyphus</taxon>
    </lineage>
</organism>
<dbReference type="PANTHER" id="PTHR48051:SF1">
    <property type="entry name" value="RAS SUPPRESSOR PROTEIN 1"/>
    <property type="match status" value="1"/>
</dbReference>
<dbReference type="SUPFAM" id="SSF52058">
    <property type="entry name" value="L domain-like"/>
    <property type="match status" value="1"/>
</dbReference>
<accession>A0A9N9L7N6</accession>
<sequence>MDEDELPLPKLAWDPSTNSFTNHRSRKRTRSTPPPFSSDPALFSSDDDPSADNYTQERRKRKFRGPWYQQVPADEADQKKAKRSFQRQHDSGVFMGSDGTDLDEPFEPTELKLPLLPLRRSRLQAQLQSSQRSAEDAAREEIEKCLESGDETIELSSRGLTTLSNATIRPLATFTRISEHGFSQLKPSLKVFLASNDLTNLPEELCKLESLSFLSLRNNVFRELPPAIGHLHNLKELNIANNRLRYLPFEILELFSTASRLKDLRLHPNPFFELPQDQLDDQSSQPEYDEQQASSRSQHGVKHASLTSRIFAPYEWNPEWTVTYKSRTDVRYLESNGTFVKGPDFSGSDDSDSESGSSMLLEAVDSIPVPPEPRGNYNSRAPSLLEVALKACSQSPQLPNLASFLHEECPEYLFGLMADLEAKKESGGSKCTICKRSFFMPRTEWIEWWDIAKTVGMASASPSKPGNQRDAVERIIPLMRRGCSWLCVPKSGDTGASDQMALD</sequence>
<dbReference type="EMBL" id="CAJVRL010000083">
    <property type="protein sequence ID" value="CAG8958497.1"/>
    <property type="molecule type" value="Genomic_DNA"/>
</dbReference>
<feature type="compositionally biased region" description="Low complexity" evidence="3">
    <location>
        <begin position="275"/>
        <end position="286"/>
    </location>
</feature>
<evidence type="ECO:0000256" key="2">
    <source>
        <dbReference type="ARBA" id="ARBA00022737"/>
    </source>
</evidence>
<protein>
    <submittedName>
        <fullName evidence="4">Uncharacterized protein</fullName>
    </submittedName>
</protein>
<evidence type="ECO:0000313" key="5">
    <source>
        <dbReference type="Proteomes" id="UP000696280"/>
    </source>
</evidence>
<dbReference type="InterPro" id="IPR003591">
    <property type="entry name" value="Leu-rich_rpt_typical-subtyp"/>
</dbReference>
<dbReference type="OrthoDB" id="1517790at2759"/>
<gene>
    <name evidence="4" type="ORF">HYFRA_00009811</name>
</gene>
<proteinExistence type="predicted"/>
<feature type="region of interest" description="Disordered" evidence="3">
    <location>
        <begin position="275"/>
        <end position="301"/>
    </location>
</feature>
<dbReference type="InterPro" id="IPR050216">
    <property type="entry name" value="LRR_domain-containing"/>
</dbReference>
<dbReference type="GO" id="GO:0005737">
    <property type="term" value="C:cytoplasm"/>
    <property type="evidence" value="ECO:0007669"/>
    <property type="project" value="TreeGrafter"/>
</dbReference>
<name>A0A9N9L7N6_9HELO</name>
<evidence type="ECO:0000256" key="1">
    <source>
        <dbReference type="ARBA" id="ARBA00022614"/>
    </source>
</evidence>
<evidence type="ECO:0000256" key="3">
    <source>
        <dbReference type="SAM" id="MobiDB-lite"/>
    </source>
</evidence>
<evidence type="ECO:0000313" key="4">
    <source>
        <dbReference type="EMBL" id="CAG8958497.1"/>
    </source>
</evidence>
<dbReference type="AlphaFoldDB" id="A0A9N9L7N6"/>
<comment type="caution">
    <text evidence="4">The sequence shown here is derived from an EMBL/GenBank/DDBJ whole genome shotgun (WGS) entry which is preliminary data.</text>
</comment>